<keyword evidence="1" id="KW-0964">Secreted</keyword>
<sequence>MQTWAKRGIQAALLTGGMFALGAGIANASEAAPTHPLGVPATDLVDVNVKVPISEQNNQLGTVLGKTNLPGVSQTVSTRQLTGKLAPHPLATQAKNIPVAVPQNISRGNTIPLDVCVPIDISGNAIGATGDAATYNNSRIGCEAQSVTSTDGRNGSIAGNIVGVDWGLPVQLDNNAIAAAGNAAAAGSAEAMTATGTTPFNSNGTRGTLAGNIIDAALGTPVQLTGNAIGVGGNSETASKASTDVATGGSLNSTGDGGTLSGNLGGIPVALPVEANGNAISWVGNADAKNHSSGWVQAGDTIDGFYTRTEGDPSTLSGNIVQAPLVSKALLAGNAVSWIGNTTALGVTENDLRAGGNAATNGIKSTGSGNIVDPELALPVEVFGDGVTWIGTAEAADLNKVTALAGGATYTDGDNSTLGGNDASVPVAGAVDVFGSAVSWIGNAWGKAGNDSKVNDGGYNGTLGNGGMAGGNEANVPLALPVEIFGAGASLTGNADGLAKEVKDVEAGDKVNTQDDRGTLSSNIAAVPATAPVQAFGDAAGLIANVSGSAQSTTTTTAGHDMQANGDKGSGSGNVAAVPVTLPTQLFGDTATLVGNGDAIAKGITSSTAGGDIDASGKGGSITGNIADVPVAGAIQGFGGAIAGAGVDNATATNLTSSMAGGSDLTSGHDGSVAGNIAQVPLAPVVSVLGDTVTAAGVGNSIADNKVFDTAGKETTTDGSDAAISGNVAKVPAAATAAVLGDAVTLGGLAKAMAHSYIDPSAGGDTTTSGTAGSWAGNVAQVPAAINAEVLGDSVGAAGNAVGETTAWTGNFAGGVTHTDGKFGSVAGNLAQVPLVGSAEVLDDSVGAAGNAADKDATTAINTAGGDSSTSGVFGSVAGNLLSVPAAADAQVTQDAVSALGQAYHSGFNKVVDLAGGDVATNGTGGSISGDLLQVPVGAIAGVFEDAVTVGGIAATKGVNVTELASGGSQTTAGAMKQLSGLNGHLPIGALVQIFDVPVEVFGTALAHGANVTSAVVGEEHPLIDVPVSNRLLGAAELPTQRDLPTAAGLPLAGLGVDSVMGLFKLLPLGGLSQSLPGLPAQERDLPTLSGTLPTDNLIPGAHLAQLPSLNGLHVQPGLANAGARDLPGQELLGDLGSMTEGLHLG</sequence>
<dbReference type="Proteomes" id="UP000256269">
    <property type="component" value="Unassembled WGS sequence"/>
</dbReference>
<dbReference type="EMBL" id="QUNO01000004">
    <property type="protein sequence ID" value="REH49843.1"/>
    <property type="molecule type" value="Genomic_DNA"/>
</dbReference>
<keyword evidence="5" id="KW-0732">Signal</keyword>
<feature type="chain" id="PRO_5017770815" evidence="5">
    <location>
        <begin position="29"/>
        <end position="1146"/>
    </location>
</feature>
<dbReference type="GO" id="GO:0007155">
    <property type="term" value="P:cell adhesion"/>
    <property type="evidence" value="ECO:0007669"/>
    <property type="project" value="UniProtKB-KW"/>
</dbReference>
<keyword evidence="1" id="KW-0134">Cell wall</keyword>
<dbReference type="RefSeq" id="WP_116174413.1">
    <property type="nucleotide sequence ID" value="NZ_CP144375.1"/>
</dbReference>
<proteinExistence type="predicted"/>
<dbReference type="InterPro" id="IPR005528">
    <property type="entry name" value="ChpA-H"/>
</dbReference>
<comment type="caution">
    <text evidence="7">The sequence shown here is derived from an EMBL/GenBank/DDBJ whole genome shotgun (WGS) entry which is preliminary data.</text>
</comment>
<evidence type="ECO:0000259" key="6">
    <source>
        <dbReference type="Pfam" id="PF03777"/>
    </source>
</evidence>
<evidence type="ECO:0000313" key="7">
    <source>
        <dbReference type="EMBL" id="REH49843.1"/>
    </source>
</evidence>
<name>A0A3E0HTH2_9PSEU</name>
<keyword evidence="8" id="KW-1185">Reference proteome</keyword>
<reference evidence="7 8" key="1">
    <citation type="submission" date="2018-08" db="EMBL/GenBank/DDBJ databases">
        <title>Genomic Encyclopedia of Archaeal and Bacterial Type Strains, Phase II (KMG-II): from individual species to whole genera.</title>
        <authorList>
            <person name="Goeker M."/>
        </authorList>
    </citation>
    <scope>NUCLEOTIDE SEQUENCE [LARGE SCALE GENOMIC DNA]</scope>
    <source>
        <strain evidence="7 8">DSM 45791</strain>
    </source>
</reference>
<feature type="signal peptide" evidence="5">
    <location>
        <begin position="1"/>
        <end position="28"/>
    </location>
</feature>
<gene>
    <name evidence="7" type="ORF">BCF44_104106</name>
</gene>
<evidence type="ECO:0000313" key="8">
    <source>
        <dbReference type="Proteomes" id="UP000256269"/>
    </source>
</evidence>
<accession>A0A3E0HTH2</accession>
<evidence type="ECO:0000256" key="3">
    <source>
        <dbReference type="ARBA" id="ARBA00023087"/>
    </source>
</evidence>
<keyword evidence="3" id="KW-0034">Amyloid</keyword>
<dbReference type="OrthoDB" id="3661198at2"/>
<dbReference type="Pfam" id="PF03777">
    <property type="entry name" value="ChpA-C"/>
    <property type="match status" value="1"/>
</dbReference>
<evidence type="ECO:0000256" key="2">
    <source>
        <dbReference type="ARBA" id="ARBA00022889"/>
    </source>
</evidence>
<evidence type="ECO:0000256" key="1">
    <source>
        <dbReference type="ARBA" id="ARBA00022512"/>
    </source>
</evidence>
<protein>
    <submittedName>
        <fullName evidence="7">Small secreted domain DUF320</fullName>
    </submittedName>
</protein>
<feature type="region of interest" description="Disordered" evidence="4">
    <location>
        <begin position="552"/>
        <end position="571"/>
    </location>
</feature>
<evidence type="ECO:0000256" key="4">
    <source>
        <dbReference type="SAM" id="MobiDB-lite"/>
    </source>
</evidence>
<keyword evidence="2" id="KW-0130">Cell adhesion</keyword>
<organism evidence="7 8">
    <name type="scientific">Kutzneria buriramensis</name>
    <dbReference type="NCBI Taxonomy" id="1045776"/>
    <lineage>
        <taxon>Bacteria</taxon>
        <taxon>Bacillati</taxon>
        <taxon>Actinomycetota</taxon>
        <taxon>Actinomycetes</taxon>
        <taxon>Pseudonocardiales</taxon>
        <taxon>Pseudonocardiaceae</taxon>
        <taxon>Kutzneria</taxon>
    </lineage>
</organism>
<feature type="domain" description="Chaplin" evidence="6">
    <location>
        <begin position="555"/>
        <end position="598"/>
    </location>
</feature>
<dbReference type="AlphaFoldDB" id="A0A3E0HTH2"/>
<evidence type="ECO:0000256" key="5">
    <source>
        <dbReference type="SAM" id="SignalP"/>
    </source>
</evidence>